<dbReference type="InterPro" id="IPR014519">
    <property type="entry name" value="UCP024492"/>
</dbReference>
<dbReference type="PIRSF" id="PIRSF024492">
    <property type="entry name" value="UCP024492"/>
    <property type="match status" value="1"/>
</dbReference>
<organism evidence="1 2">
    <name type="scientific">Flavobacterium bernardetii</name>
    <dbReference type="NCBI Taxonomy" id="2813823"/>
    <lineage>
        <taxon>Bacteria</taxon>
        <taxon>Pseudomonadati</taxon>
        <taxon>Bacteroidota</taxon>
        <taxon>Flavobacteriia</taxon>
        <taxon>Flavobacteriales</taxon>
        <taxon>Flavobacteriaceae</taxon>
        <taxon>Flavobacterium</taxon>
    </lineage>
</organism>
<sequence length="158" mass="17988">MTFCIYTVGYGNKSISEFIQILKDNQIQVVVDVRSVPFSRYKSVFNRNVLEKHLADSGIGYMFKGSELGGLPKYPNLQTDNLPDYEKTRKTLPYQQGLSDLECGIELGYRIAILCTCLHHKDCHRNKLIGMDLARRGINVYHINKVGTIEAQTPLDFL</sequence>
<protein>
    <submittedName>
        <fullName evidence="1">DUF488 domain-containing protein</fullName>
    </submittedName>
</protein>
<dbReference type="Proteomes" id="UP000605990">
    <property type="component" value="Unassembled WGS sequence"/>
</dbReference>
<name>A0ABR7IZ52_9FLAO</name>
<keyword evidence="2" id="KW-1185">Reference proteome</keyword>
<accession>A0ABR7IZ52</accession>
<gene>
    <name evidence="1" type="ORF">H8R27_09190</name>
</gene>
<comment type="caution">
    <text evidence="1">The sequence shown here is derived from an EMBL/GenBank/DDBJ whole genome shotgun (WGS) entry which is preliminary data.</text>
</comment>
<dbReference type="PANTHER" id="PTHR39337:SF1">
    <property type="entry name" value="BLR5642 PROTEIN"/>
    <property type="match status" value="1"/>
</dbReference>
<proteinExistence type="predicted"/>
<dbReference type="PANTHER" id="PTHR39337">
    <property type="entry name" value="BLR5642 PROTEIN"/>
    <property type="match status" value="1"/>
</dbReference>
<evidence type="ECO:0000313" key="1">
    <source>
        <dbReference type="EMBL" id="MBC5835060.1"/>
    </source>
</evidence>
<dbReference type="EMBL" id="JACRUN010000005">
    <property type="protein sequence ID" value="MBC5835060.1"/>
    <property type="molecule type" value="Genomic_DNA"/>
</dbReference>
<dbReference type="Pfam" id="PF04343">
    <property type="entry name" value="DUF488"/>
    <property type="match status" value="1"/>
</dbReference>
<dbReference type="InterPro" id="IPR007438">
    <property type="entry name" value="DUF488"/>
</dbReference>
<reference evidence="1 2" key="1">
    <citation type="submission" date="2020-08" db="EMBL/GenBank/DDBJ databases">
        <title>Description of novel Flavobacterium F-408 isolate.</title>
        <authorList>
            <person name="Saticioglu I.B."/>
            <person name="Duman M."/>
            <person name="Altun S."/>
        </authorList>
    </citation>
    <scope>NUCLEOTIDE SEQUENCE [LARGE SCALE GENOMIC DNA]</scope>
    <source>
        <strain evidence="1 2">F-408</strain>
    </source>
</reference>
<evidence type="ECO:0000313" key="2">
    <source>
        <dbReference type="Proteomes" id="UP000605990"/>
    </source>
</evidence>
<dbReference type="RefSeq" id="WP_166129497.1">
    <property type="nucleotide sequence ID" value="NZ_JAANOQ010000006.1"/>
</dbReference>